<dbReference type="PANTHER" id="PTHR12161">
    <property type="entry name" value="IST1 FAMILY MEMBER"/>
    <property type="match status" value="1"/>
</dbReference>
<dbReference type="InterPro" id="IPR005061">
    <property type="entry name" value="Ist1"/>
</dbReference>
<accession>A0AAD4WCM0</accession>
<evidence type="ECO:0000313" key="5">
    <source>
        <dbReference type="Proteomes" id="UP001054821"/>
    </source>
</evidence>
<gene>
    <name evidence="4" type="ORF">L3X38_019817</name>
</gene>
<proteinExistence type="inferred from homology"/>
<evidence type="ECO:0000256" key="2">
    <source>
        <dbReference type="SAM" id="Coils"/>
    </source>
</evidence>
<feature type="region of interest" description="Disordered" evidence="3">
    <location>
        <begin position="273"/>
        <end position="297"/>
    </location>
</feature>
<evidence type="ECO:0008006" key="6">
    <source>
        <dbReference type="Google" id="ProtNLM"/>
    </source>
</evidence>
<dbReference type="InterPro" id="IPR042277">
    <property type="entry name" value="IST1-like"/>
</dbReference>
<evidence type="ECO:0000313" key="4">
    <source>
        <dbReference type="EMBL" id="KAI5340543.1"/>
    </source>
</evidence>
<dbReference type="AlphaFoldDB" id="A0AAD4WCM0"/>
<evidence type="ECO:0000256" key="3">
    <source>
        <dbReference type="SAM" id="MobiDB-lite"/>
    </source>
</evidence>
<dbReference type="EMBL" id="JAJFAZ020000003">
    <property type="protein sequence ID" value="KAI5340543.1"/>
    <property type="molecule type" value="Genomic_DNA"/>
</dbReference>
<dbReference type="Gene3D" id="1.20.1260.60">
    <property type="entry name" value="Vacuolar protein sorting-associated protein Ist1"/>
    <property type="match status" value="1"/>
</dbReference>
<feature type="compositionally biased region" description="Polar residues" evidence="3">
    <location>
        <begin position="277"/>
        <end position="296"/>
    </location>
</feature>
<feature type="coiled-coil region" evidence="2">
    <location>
        <begin position="11"/>
        <end position="38"/>
    </location>
</feature>
<dbReference type="PANTHER" id="PTHR12161:SF44">
    <property type="entry name" value="REGULATOR OF VPS4 ACTIVITY IN THE MVB PATHWAY PROTEIN"/>
    <property type="match status" value="1"/>
</dbReference>
<dbReference type="GO" id="GO:0015031">
    <property type="term" value="P:protein transport"/>
    <property type="evidence" value="ECO:0007669"/>
    <property type="project" value="InterPro"/>
</dbReference>
<name>A0AAD4WCM0_PRUDU</name>
<reference evidence="4 5" key="1">
    <citation type="journal article" date="2022" name="G3 (Bethesda)">
        <title>Whole-genome sequence and methylome profiling of the almond [Prunus dulcis (Mill.) D.A. Webb] cultivar 'Nonpareil'.</title>
        <authorList>
            <person name="D'Amico-Willman K.M."/>
            <person name="Ouma W.Z."/>
            <person name="Meulia T."/>
            <person name="Sideli G.M."/>
            <person name="Gradziel T.M."/>
            <person name="Fresnedo-Ramirez J."/>
        </authorList>
    </citation>
    <scope>NUCLEOTIDE SEQUENCE [LARGE SCALE GENOMIC DNA]</scope>
    <source>
        <strain evidence="4">Clone GOH B32 T37-40</strain>
    </source>
</reference>
<keyword evidence="5" id="KW-1185">Reference proteome</keyword>
<dbReference type="Proteomes" id="UP001054821">
    <property type="component" value="Chromosome 3"/>
</dbReference>
<evidence type="ECO:0000256" key="1">
    <source>
        <dbReference type="ARBA" id="ARBA00005536"/>
    </source>
</evidence>
<comment type="similarity">
    <text evidence="1">Belongs to the IST1 family.</text>
</comment>
<dbReference type="Pfam" id="PF03398">
    <property type="entry name" value="Ist1"/>
    <property type="match status" value="1"/>
</dbReference>
<dbReference type="FunFam" id="1.20.1260.60:FF:000002">
    <property type="entry name" value="Vacuolar protein sorting-associated protein IST1"/>
    <property type="match status" value="1"/>
</dbReference>
<protein>
    <recommendedName>
        <fullName evidence="6">Regulator of Vps4 activity in the MVB pathway protein</fullName>
    </recommendedName>
</protein>
<comment type="caution">
    <text evidence="4">The sequence shown here is derived from an EMBL/GenBank/DDBJ whole genome shotgun (WGS) entry which is preliminary data.</text>
</comment>
<organism evidence="4 5">
    <name type="scientific">Prunus dulcis</name>
    <name type="common">Almond</name>
    <name type="synonym">Amygdalus dulcis</name>
    <dbReference type="NCBI Taxonomy" id="3755"/>
    <lineage>
        <taxon>Eukaryota</taxon>
        <taxon>Viridiplantae</taxon>
        <taxon>Streptophyta</taxon>
        <taxon>Embryophyta</taxon>
        <taxon>Tracheophyta</taxon>
        <taxon>Spermatophyta</taxon>
        <taxon>Magnoliopsida</taxon>
        <taxon>eudicotyledons</taxon>
        <taxon>Gunneridae</taxon>
        <taxon>Pentapetalae</taxon>
        <taxon>rosids</taxon>
        <taxon>fabids</taxon>
        <taxon>Rosales</taxon>
        <taxon>Rosaceae</taxon>
        <taxon>Amygdaloideae</taxon>
        <taxon>Amygdaleae</taxon>
        <taxon>Prunus</taxon>
    </lineage>
</organism>
<sequence>MFDILFGWRKASKCKKLIKQVQCRLKLLKNKRQTIVRQLREDVAELIKHGHEDKAFNRVGQIIKDECIVAVYELLDNFCEFILIHLPYIRRHKDCPNDINEAVSSLIYASARCGDLPELRVIRKLFGERYGQKFAVTALELFPGNLVNHQVIEKLSPKSVTDDMKQRLVNEIARNYCIQPEVLAIEYYSEWQQKVKEITGHRVLDTDVQTYYEGTERSELQIVNVEEIEREVVDVDSNVSITSASSSLAMQVGPTISESLMHDKPQIEENCAEVDSPSMSTVGTEESQSSTVGSTTRDGDIVIYMDDIEEVQSFTARRDGDSQDQRIFKFKAIEPKRENLESSCDLSYADCYETWSESSESKSSRRRWKGSGKRPRKRSVCQENQCLKDNECLSYYGRKQQKKTVVGEIESSYSAQKSLKQPCHMKMGANILSCKCGCDGKRLSCGCSLDHPCYFCTGNGNNVDCDVLPWKQKRGITTRVGVSTHGREVQLNKGMEWPDVPQEPMRRRSCGNEAMVYNVFTYPDHHQPDMQNKVLRESMEELESSIQCRRASCSSTSPNVVSSWSTRKEMVPPYMRAVTMPPERAKDNHKDDFQRSFSDDFQRSFSDAFQYPTHVHPKLPDYDDIAAKFMALKKERLQSKPHCSNRQL</sequence>
<keyword evidence="2" id="KW-0175">Coiled coil</keyword>